<reference evidence="2 3" key="1">
    <citation type="journal article" date="2018" name="PLoS ONE">
        <title>The draft genome of Kipferlia bialata reveals reductive genome evolution in fornicate parasites.</title>
        <authorList>
            <person name="Tanifuji G."/>
            <person name="Takabayashi S."/>
            <person name="Kume K."/>
            <person name="Takagi M."/>
            <person name="Nakayama T."/>
            <person name="Kamikawa R."/>
            <person name="Inagaki Y."/>
            <person name="Hashimoto T."/>
        </authorList>
    </citation>
    <scope>NUCLEOTIDE SEQUENCE [LARGE SCALE GENOMIC DNA]</scope>
    <source>
        <strain evidence="2">NY0173</strain>
    </source>
</reference>
<dbReference type="AlphaFoldDB" id="A0A9K3GK42"/>
<feature type="compositionally biased region" description="Low complexity" evidence="1">
    <location>
        <begin position="133"/>
        <end position="142"/>
    </location>
</feature>
<evidence type="ECO:0000256" key="1">
    <source>
        <dbReference type="SAM" id="MobiDB-lite"/>
    </source>
</evidence>
<comment type="caution">
    <text evidence="2">The sequence shown here is derived from an EMBL/GenBank/DDBJ whole genome shotgun (WGS) entry which is preliminary data.</text>
</comment>
<feature type="compositionally biased region" description="Basic residues" evidence="1">
    <location>
        <begin position="157"/>
        <end position="166"/>
    </location>
</feature>
<dbReference type="Proteomes" id="UP000265618">
    <property type="component" value="Unassembled WGS sequence"/>
</dbReference>
<organism evidence="2 3">
    <name type="scientific">Kipferlia bialata</name>
    <dbReference type="NCBI Taxonomy" id="797122"/>
    <lineage>
        <taxon>Eukaryota</taxon>
        <taxon>Metamonada</taxon>
        <taxon>Carpediemonas-like organisms</taxon>
        <taxon>Kipferlia</taxon>
    </lineage>
</organism>
<gene>
    <name evidence="2" type="ORF">KIPB_006899</name>
</gene>
<feature type="region of interest" description="Disordered" evidence="1">
    <location>
        <begin position="133"/>
        <end position="170"/>
    </location>
</feature>
<protein>
    <submittedName>
        <fullName evidence="2">Uncharacterized protein</fullName>
    </submittedName>
</protein>
<keyword evidence="3" id="KW-1185">Reference proteome</keyword>
<sequence length="557" mass="58004">MGDTPESGDSDKERDQERAAEEERERDFVLLLRYVLSITPSTRSLPLPADLRTIDIPRLVQALREQKSVPALPIRLKSMQASLKNPQRMVDGAPPAVLAASPPPPRVSAPSASLSKTGIAPHHGISAIGSMSSMGAMSQSMPGERERDRPGLDTTAHKRHSSRRKSSSLTQLLPNLSSASSLFDLLSSPAEIKLVGLETVLLACGVVSAPDALGARGMTGREPFVSGVANSDLSLLIGALRRSLGMSVGKAKSLTRFLGACTADMTPTPTHTQGGVGGGGGPMVSTLSSRLVVLVRCVTEMGTDLGCCSDTLRTPPRYATHAMSSGHSGKVEYTAPGWVGLLDAVGSEGAGPHTPGTGSPVDGEAEAEAEAEREGEGERDTSVPPVKYGVSSVFSDTRDFILGVVRNCSLVVTGVLELAHAVIEDPSTPVATTRCIENLADLVKQKFAYLLAEIFITERSPRGVFSVVLGDDSRPMLVDSTSPDSDAELRAGVLGVVCKVTCELLSVLLYVQAAGQYPSSAPVLSALCPVGSASVSCVPMPPGLCASLVDAGKCCTG</sequence>
<evidence type="ECO:0000313" key="3">
    <source>
        <dbReference type="Proteomes" id="UP000265618"/>
    </source>
</evidence>
<feature type="compositionally biased region" description="Basic and acidic residues" evidence="1">
    <location>
        <begin position="370"/>
        <end position="381"/>
    </location>
</feature>
<dbReference type="EMBL" id="BDIP01001850">
    <property type="protein sequence ID" value="GIQ85260.1"/>
    <property type="molecule type" value="Genomic_DNA"/>
</dbReference>
<proteinExistence type="predicted"/>
<feature type="region of interest" description="Disordered" evidence="1">
    <location>
        <begin position="345"/>
        <end position="385"/>
    </location>
</feature>
<evidence type="ECO:0000313" key="2">
    <source>
        <dbReference type="EMBL" id="GIQ85260.1"/>
    </source>
</evidence>
<accession>A0A9K3GK42</accession>
<feature type="compositionally biased region" description="Basic and acidic residues" evidence="1">
    <location>
        <begin position="9"/>
        <end position="24"/>
    </location>
</feature>
<feature type="region of interest" description="Disordered" evidence="1">
    <location>
        <begin position="1"/>
        <end position="24"/>
    </location>
</feature>
<name>A0A9K3GK42_9EUKA</name>